<gene>
    <name evidence="1" type="ORF">N8T08_004023</name>
</gene>
<reference evidence="1 2" key="1">
    <citation type="journal article" date="2023" name="ACS Omega">
        <title>Identification of the Neoaspergillic Acid Biosynthesis Gene Cluster by Establishing an In Vitro CRISPR-Ribonucleoprotein Genetic System in Aspergillus melleus.</title>
        <authorList>
            <person name="Yuan B."/>
            <person name="Grau M.F."/>
            <person name="Murata R.M."/>
            <person name="Torok T."/>
            <person name="Venkateswaran K."/>
            <person name="Stajich J.E."/>
            <person name="Wang C.C.C."/>
        </authorList>
    </citation>
    <scope>NUCLEOTIDE SEQUENCE [LARGE SCALE GENOMIC DNA]</scope>
    <source>
        <strain evidence="1 2">IMV 1140</strain>
    </source>
</reference>
<evidence type="ECO:0000313" key="2">
    <source>
        <dbReference type="Proteomes" id="UP001177260"/>
    </source>
</evidence>
<keyword evidence="2" id="KW-1185">Reference proteome</keyword>
<evidence type="ECO:0000313" key="1">
    <source>
        <dbReference type="EMBL" id="KAK1145782.1"/>
    </source>
</evidence>
<name>A0ACC3B5X2_9EURO</name>
<dbReference type="EMBL" id="JAOPJF010000022">
    <property type="protein sequence ID" value="KAK1145782.1"/>
    <property type="molecule type" value="Genomic_DNA"/>
</dbReference>
<comment type="caution">
    <text evidence="1">The sequence shown here is derived from an EMBL/GenBank/DDBJ whole genome shotgun (WGS) entry which is preliminary data.</text>
</comment>
<sequence length="259" mass="27446">MSGPSLPLLRLVQNVTTKSRNSSQRIPVRYSLHISCHVKPNASGNREGITVIGAERVDVCVAAVPRNGEANTAVSRVLAQVFQVPKSSVEVTRGLKSRDKTVSISDLDIGSEGEDGFLQKARRKLEEAIIQKVHQPGTSPSVQSAPLDPLTARTYLTSALTQFLGLTGSTISIDILKTTPTTTSETPQTQPSPSTSIPASIPKIAWIRVPSADAPAVTAALSSWIGGNAGGGVVGSVAWRVGRFRGMESEAVLCRNRQD</sequence>
<proteinExistence type="predicted"/>
<protein>
    <submittedName>
        <fullName evidence="1">Uncharacterized protein</fullName>
    </submittedName>
</protein>
<organism evidence="1 2">
    <name type="scientific">Aspergillus melleus</name>
    <dbReference type="NCBI Taxonomy" id="138277"/>
    <lineage>
        <taxon>Eukaryota</taxon>
        <taxon>Fungi</taxon>
        <taxon>Dikarya</taxon>
        <taxon>Ascomycota</taxon>
        <taxon>Pezizomycotina</taxon>
        <taxon>Eurotiomycetes</taxon>
        <taxon>Eurotiomycetidae</taxon>
        <taxon>Eurotiales</taxon>
        <taxon>Aspergillaceae</taxon>
        <taxon>Aspergillus</taxon>
        <taxon>Aspergillus subgen. Circumdati</taxon>
    </lineage>
</organism>
<dbReference type="Proteomes" id="UP001177260">
    <property type="component" value="Unassembled WGS sequence"/>
</dbReference>
<accession>A0ACC3B5X2</accession>